<dbReference type="PANTHER" id="PTHR47429:SF2">
    <property type="entry name" value="PROTEIN TWIN LOV 1"/>
    <property type="match status" value="1"/>
</dbReference>
<sequence>MPFLDDTPDISEGVRTFFDKSTVALVLADDRREDCPLVGVNDGFLGLSGYDADEVLGRNCRFMQPEGGAGPVRDRMRAFIAEPDRINDKFVVPNVRRSGERFLSLVYMTKLSRDGRKSLILGSQFDITRSNPTAARAYDDALSRDLRRLSELFGETNFVLLGTYESLASSQSLIVQARLDG</sequence>
<dbReference type="PROSITE" id="PS50112">
    <property type="entry name" value="PAS"/>
    <property type="match status" value="1"/>
</dbReference>
<evidence type="ECO:0000256" key="3">
    <source>
        <dbReference type="ARBA" id="ARBA00022991"/>
    </source>
</evidence>
<evidence type="ECO:0000259" key="4">
    <source>
        <dbReference type="PROSITE" id="PS50112"/>
    </source>
</evidence>
<dbReference type="Gene3D" id="3.30.450.20">
    <property type="entry name" value="PAS domain"/>
    <property type="match status" value="1"/>
</dbReference>
<keyword evidence="6" id="KW-1185">Reference proteome</keyword>
<dbReference type="InterPro" id="IPR035965">
    <property type="entry name" value="PAS-like_dom_sf"/>
</dbReference>
<name>A0A1M6ANL3_9RHOB</name>
<keyword evidence="1" id="KW-0285">Flavoprotein</keyword>
<dbReference type="SUPFAM" id="SSF55785">
    <property type="entry name" value="PYP-like sensor domain (PAS domain)"/>
    <property type="match status" value="1"/>
</dbReference>
<evidence type="ECO:0000313" key="5">
    <source>
        <dbReference type="EMBL" id="SHI37987.1"/>
    </source>
</evidence>
<evidence type="ECO:0000256" key="1">
    <source>
        <dbReference type="ARBA" id="ARBA00022630"/>
    </source>
</evidence>
<proteinExistence type="predicted"/>
<gene>
    <name evidence="5" type="ORF">SAMN05444417_0533</name>
</gene>
<dbReference type="EMBL" id="FQYO01000001">
    <property type="protein sequence ID" value="SHI37987.1"/>
    <property type="molecule type" value="Genomic_DNA"/>
</dbReference>
<organism evidence="5 6">
    <name type="scientific">Wenxinia saemankumensis</name>
    <dbReference type="NCBI Taxonomy" id="1447782"/>
    <lineage>
        <taxon>Bacteria</taxon>
        <taxon>Pseudomonadati</taxon>
        <taxon>Pseudomonadota</taxon>
        <taxon>Alphaproteobacteria</taxon>
        <taxon>Rhodobacterales</taxon>
        <taxon>Roseobacteraceae</taxon>
        <taxon>Wenxinia</taxon>
    </lineage>
</organism>
<dbReference type="Pfam" id="PF13426">
    <property type="entry name" value="PAS_9"/>
    <property type="match status" value="1"/>
</dbReference>
<keyword evidence="2" id="KW-0288">FMN</keyword>
<evidence type="ECO:0000256" key="2">
    <source>
        <dbReference type="ARBA" id="ARBA00022643"/>
    </source>
</evidence>
<dbReference type="Proteomes" id="UP000184292">
    <property type="component" value="Unassembled WGS sequence"/>
</dbReference>
<keyword evidence="3" id="KW-0157">Chromophore</keyword>
<dbReference type="InterPro" id="IPR000014">
    <property type="entry name" value="PAS"/>
</dbReference>
<dbReference type="PANTHER" id="PTHR47429">
    <property type="entry name" value="PROTEIN TWIN LOV 1"/>
    <property type="match status" value="1"/>
</dbReference>
<protein>
    <submittedName>
        <fullName evidence="5">PAS domain S-box-containing protein</fullName>
    </submittedName>
</protein>
<dbReference type="NCBIfam" id="TIGR00229">
    <property type="entry name" value="sensory_box"/>
    <property type="match status" value="1"/>
</dbReference>
<evidence type="ECO:0000313" key="6">
    <source>
        <dbReference type="Proteomes" id="UP000184292"/>
    </source>
</evidence>
<dbReference type="STRING" id="1447782.SAMN05444417_0533"/>
<dbReference type="RefSeq" id="WP_073326251.1">
    <property type="nucleotide sequence ID" value="NZ_FQYO01000001.1"/>
</dbReference>
<feature type="domain" description="PAS" evidence="4">
    <location>
        <begin position="10"/>
        <end position="66"/>
    </location>
</feature>
<accession>A0A1M6ANL3</accession>
<reference evidence="5 6" key="1">
    <citation type="submission" date="2016-11" db="EMBL/GenBank/DDBJ databases">
        <authorList>
            <person name="Jaros S."/>
            <person name="Januszkiewicz K."/>
            <person name="Wedrychowicz H."/>
        </authorList>
    </citation>
    <scope>NUCLEOTIDE SEQUENCE [LARGE SCALE GENOMIC DNA]</scope>
    <source>
        <strain evidence="5 6">DSM 100565</strain>
    </source>
</reference>
<dbReference type="OrthoDB" id="489241at2"/>
<dbReference type="AlphaFoldDB" id="A0A1M6ANL3"/>